<feature type="region of interest" description="Disordered" evidence="1">
    <location>
        <begin position="294"/>
        <end position="375"/>
    </location>
</feature>
<feature type="compositionally biased region" description="Basic and acidic residues" evidence="1">
    <location>
        <begin position="294"/>
        <end position="305"/>
    </location>
</feature>
<evidence type="ECO:0008006" key="4">
    <source>
        <dbReference type="Google" id="ProtNLM"/>
    </source>
</evidence>
<feature type="compositionally biased region" description="Basic and acidic residues" evidence="1">
    <location>
        <begin position="204"/>
        <end position="218"/>
    </location>
</feature>
<name>A0A8H5FS78_9AGAR</name>
<gene>
    <name evidence="2" type="ORF">D9756_010304</name>
</gene>
<feature type="compositionally biased region" description="Acidic residues" evidence="1">
    <location>
        <begin position="316"/>
        <end position="325"/>
    </location>
</feature>
<accession>A0A8H5FS78</accession>
<feature type="region of interest" description="Disordered" evidence="1">
    <location>
        <begin position="1"/>
        <end position="40"/>
    </location>
</feature>
<keyword evidence="3" id="KW-1185">Reference proteome</keyword>
<comment type="caution">
    <text evidence="2">The sequence shown here is derived from an EMBL/GenBank/DDBJ whole genome shotgun (WGS) entry which is preliminary data.</text>
</comment>
<evidence type="ECO:0000313" key="2">
    <source>
        <dbReference type="EMBL" id="KAF5347725.1"/>
    </source>
</evidence>
<proteinExistence type="predicted"/>
<feature type="compositionally biased region" description="Basic residues" evidence="1">
    <location>
        <begin position="1"/>
        <end position="21"/>
    </location>
</feature>
<feature type="compositionally biased region" description="Basic and acidic residues" evidence="1">
    <location>
        <begin position="332"/>
        <end position="350"/>
    </location>
</feature>
<reference evidence="2 3" key="1">
    <citation type="journal article" date="2020" name="ISME J.">
        <title>Uncovering the hidden diversity of litter-decomposition mechanisms in mushroom-forming fungi.</title>
        <authorList>
            <person name="Floudas D."/>
            <person name="Bentzer J."/>
            <person name="Ahren D."/>
            <person name="Johansson T."/>
            <person name="Persson P."/>
            <person name="Tunlid A."/>
        </authorList>
    </citation>
    <scope>NUCLEOTIDE SEQUENCE [LARGE SCALE GENOMIC DNA]</scope>
    <source>
        <strain evidence="2 3">CBS 146.42</strain>
    </source>
</reference>
<dbReference type="Proteomes" id="UP000559027">
    <property type="component" value="Unassembled WGS sequence"/>
</dbReference>
<feature type="compositionally biased region" description="Polar residues" evidence="1">
    <location>
        <begin position="151"/>
        <end position="166"/>
    </location>
</feature>
<sequence>MFDTRKRKRHADHSNGSRRNHRRDDQDGFRGYQFQNRGDPGLDSTLFIQAHEADLRRGPQARELARSLEVVVDPSLVSPHDSPTKIGSALIRWAGGSGSSSHAFDDQEDMISLGARSSAKDSRTVQDTSGIWVDRYDARLLLDSLPHIDTPSRTVSTQSIPGSPSGWSDLPSDAEDTFFFSPEEADDFRNEKRRRLFEQAQEERLKARMEEDKEAVREEVDEDPWGDSDEEPDDAQKELMRRTAAHLFSSPNPAQLEMRILANHGADKRFAFLKGRWSHAWLVTKAKLRVEKEVNERKEKEEKRKGLNMLAGYDSASDDAGDEAAEGVQNSAREDEEKANESVDIDEMKKELRRQKAKEWAERRRAQANVAGTEE</sequence>
<dbReference type="OrthoDB" id="2552978at2759"/>
<feature type="region of interest" description="Disordered" evidence="1">
    <location>
        <begin position="204"/>
        <end position="236"/>
    </location>
</feature>
<feature type="region of interest" description="Disordered" evidence="1">
    <location>
        <begin position="148"/>
        <end position="176"/>
    </location>
</feature>
<dbReference type="EMBL" id="JAACJO010000023">
    <property type="protein sequence ID" value="KAF5347725.1"/>
    <property type="molecule type" value="Genomic_DNA"/>
</dbReference>
<feature type="compositionally biased region" description="Acidic residues" evidence="1">
    <location>
        <begin position="219"/>
        <end position="233"/>
    </location>
</feature>
<organism evidence="2 3">
    <name type="scientific">Leucocoprinus leucothites</name>
    <dbReference type="NCBI Taxonomy" id="201217"/>
    <lineage>
        <taxon>Eukaryota</taxon>
        <taxon>Fungi</taxon>
        <taxon>Dikarya</taxon>
        <taxon>Basidiomycota</taxon>
        <taxon>Agaricomycotina</taxon>
        <taxon>Agaricomycetes</taxon>
        <taxon>Agaricomycetidae</taxon>
        <taxon>Agaricales</taxon>
        <taxon>Agaricineae</taxon>
        <taxon>Agaricaceae</taxon>
        <taxon>Leucocoprinus</taxon>
    </lineage>
</organism>
<evidence type="ECO:0000313" key="3">
    <source>
        <dbReference type="Proteomes" id="UP000559027"/>
    </source>
</evidence>
<dbReference type="AlphaFoldDB" id="A0A8H5FS78"/>
<protein>
    <recommendedName>
        <fullName evidence="4">SURP motif domain-containing protein</fullName>
    </recommendedName>
</protein>
<evidence type="ECO:0000256" key="1">
    <source>
        <dbReference type="SAM" id="MobiDB-lite"/>
    </source>
</evidence>